<dbReference type="InterPro" id="IPR012934">
    <property type="entry name" value="Znf_AD"/>
</dbReference>
<keyword evidence="3 4" id="KW-0862">Zinc</keyword>
<evidence type="ECO:0000256" key="2">
    <source>
        <dbReference type="ARBA" id="ARBA00022771"/>
    </source>
</evidence>
<dbReference type="SUPFAM" id="SSF57716">
    <property type="entry name" value="Glucocorticoid receptor-like (DNA-binding domain)"/>
    <property type="match status" value="1"/>
</dbReference>
<feature type="region of interest" description="Disordered" evidence="5">
    <location>
        <begin position="160"/>
        <end position="183"/>
    </location>
</feature>
<dbReference type="InterPro" id="IPR007588">
    <property type="entry name" value="Znf_FLYWCH"/>
</dbReference>
<feature type="region of interest" description="Disordered" evidence="5">
    <location>
        <begin position="267"/>
        <end position="290"/>
    </location>
</feature>
<dbReference type="SMART" id="SM00868">
    <property type="entry name" value="zf-AD"/>
    <property type="match status" value="1"/>
</dbReference>
<keyword evidence="2 4" id="KW-0863">Zinc-finger</keyword>
<dbReference type="PANTHER" id="PTHR39942">
    <property type="entry name" value="BCDNA.LD26519-RELATED"/>
    <property type="match status" value="1"/>
</dbReference>
<evidence type="ECO:0000256" key="5">
    <source>
        <dbReference type="SAM" id="MobiDB-lite"/>
    </source>
</evidence>
<protein>
    <recommendedName>
        <fullName evidence="6">ZAD domain-containing protein</fullName>
    </recommendedName>
</protein>
<feature type="compositionally biased region" description="Basic and acidic residues" evidence="5">
    <location>
        <begin position="278"/>
        <end position="290"/>
    </location>
</feature>
<evidence type="ECO:0000256" key="3">
    <source>
        <dbReference type="ARBA" id="ARBA00022833"/>
    </source>
</evidence>
<dbReference type="GO" id="GO:0005634">
    <property type="term" value="C:nucleus"/>
    <property type="evidence" value="ECO:0007669"/>
    <property type="project" value="InterPro"/>
</dbReference>
<feature type="compositionally biased region" description="Acidic residues" evidence="5">
    <location>
        <begin position="623"/>
        <end position="656"/>
    </location>
</feature>
<reference evidence="7" key="1">
    <citation type="submission" date="2017-01" db="EMBL/GenBank/DDBJ databases">
        <title>A deep insight into the sialotranscriptome of adult male and female Cluex tarsalis mosquitoes.</title>
        <authorList>
            <person name="Ribeiro J.M."/>
            <person name="Moreira F."/>
            <person name="Bernard K.A."/>
            <person name="Calvo E."/>
        </authorList>
    </citation>
    <scope>NUCLEOTIDE SEQUENCE</scope>
    <source>
        <strain evidence="7">Kern County</strain>
        <tissue evidence="7">Salivary glands</tissue>
    </source>
</reference>
<dbReference type="AlphaFoldDB" id="A0A1Q3EZ14"/>
<feature type="region of interest" description="Disordered" evidence="5">
    <location>
        <begin position="598"/>
        <end position="656"/>
    </location>
</feature>
<sequence>MAASTSWYPAVGLRDDNGVDSPELEEPPLGRMQTVSASQRFCRLCLSKEQQLKPIFPPDGTPDESLLQRILSCLTITISFDDDYDTFICRICTQEVTKFFLYKEQCLANDSIIRNRRKPSKGMFYDEEGSNSLGGVIVQNGNNGDALGGDVVELLDDSDVEEGPNWEEEEGQGDPIDSDEFDIREEGDDANDAEEFKDSDSEKGEVGSLLKPLPRMRARRENVQDFYHGGFRYTCATSRANGKIHWRCMYKSKLKCRAAILVAPNGTVSRGPNRHNHKPEAKSAEKTTEGHILDTHTGRKVHYRLITSERSGVHPVQVVCNGYKYRYARTTQKKTTYWRCMKHNGKENCKAVVSFKLDFSSCSSNGNSHNHPAQYDMQQVQDEEVEEPEVLPTFGILKPGKRIAHAIKSNGGSSSSGDGFGKTQISLKGSGRWNVMIHKGYEFGFPRADKKNNKWACYKKSLFNCPANVTTNETGRVIKESDWAHNHRPKDDFDKTEIIEGQMQDVRNVGQPVYYKLIPGKRGQRFVLYKGYRYSSDRLLSDGRIAWKCTKCKIFVMIGGKFATFEERGDEHEHPVQEEDDESMPYDASLVDALMAMDGGGGVEMDEDGSQDLVVKEEHSLVDEESQEVDGDNNGDDDDDDDDDGDELIIPEVMVE</sequence>
<evidence type="ECO:0000256" key="4">
    <source>
        <dbReference type="PROSITE-ProRule" id="PRU01263"/>
    </source>
</evidence>
<keyword evidence="1 4" id="KW-0479">Metal-binding</keyword>
<evidence type="ECO:0000256" key="1">
    <source>
        <dbReference type="ARBA" id="ARBA00022723"/>
    </source>
</evidence>
<organism evidence="7">
    <name type="scientific">Culex tarsalis</name>
    <name type="common">Encephalitis mosquito</name>
    <dbReference type="NCBI Taxonomy" id="7177"/>
    <lineage>
        <taxon>Eukaryota</taxon>
        <taxon>Metazoa</taxon>
        <taxon>Ecdysozoa</taxon>
        <taxon>Arthropoda</taxon>
        <taxon>Hexapoda</taxon>
        <taxon>Insecta</taxon>
        <taxon>Pterygota</taxon>
        <taxon>Neoptera</taxon>
        <taxon>Endopterygota</taxon>
        <taxon>Diptera</taxon>
        <taxon>Nematocera</taxon>
        <taxon>Culicoidea</taxon>
        <taxon>Culicidae</taxon>
        <taxon>Culicinae</taxon>
        <taxon>Culicini</taxon>
        <taxon>Culex</taxon>
        <taxon>Culex</taxon>
    </lineage>
</organism>
<feature type="binding site" evidence="4">
    <location>
        <position position="42"/>
    </location>
    <ligand>
        <name>Zn(2+)</name>
        <dbReference type="ChEBI" id="CHEBI:29105"/>
    </ligand>
</feature>
<evidence type="ECO:0000313" key="7">
    <source>
        <dbReference type="EMBL" id="JAV20543.1"/>
    </source>
</evidence>
<dbReference type="Gene3D" id="2.20.25.240">
    <property type="match status" value="4"/>
</dbReference>
<name>A0A1Q3EZ14_CULTA</name>
<dbReference type="EMBL" id="GFDL01014502">
    <property type="protein sequence ID" value="JAV20543.1"/>
    <property type="molecule type" value="Transcribed_RNA"/>
</dbReference>
<dbReference type="PROSITE" id="PS51915">
    <property type="entry name" value="ZAD"/>
    <property type="match status" value="1"/>
</dbReference>
<feature type="domain" description="ZAD" evidence="6">
    <location>
        <begin position="40"/>
        <end position="116"/>
    </location>
</feature>
<accession>A0A1Q3EZ14</accession>
<feature type="binding site" evidence="4">
    <location>
        <position position="92"/>
    </location>
    <ligand>
        <name>Zn(2+)</name>
        <dbReference type="ChEBI" id="CHEBI:29105"/>
    </ligand>
</feature>
<proteinExistence type="predicted"/>
<dbReference type="PANTHER" id="PTHR39942:SF1">
    <property type="entry name" value="BCDNA.LD26519-RELATED"/>
    <property type="match status" value="1"/>
</dbReference>
<dbReference type="Gene3D" id="3.40.1800.20">
    <property type="match status" value="1"/>
</dbReference>
<feature type="binding site" evidence="4">
    <location>
        <position position="89"/>
    </location>
    <ligand>
        <name>Zn(2+)</name>
        <dbReference type="ChEBI" id="CHEBI:29105"/>
    </ligand>
</feature>
<evidence type="ECO:0000259" key="6">
    <source>
        <dbReference type="PROSITE" id="PS51915"/>
    </source>
</evidence>
<dbReference type="Pfam" id="PF04500">
    <property type="entry name" value="FLYWCH"/>
    <property type="match status" value="3"/>
</dbReference>
<dbReference type="GO" id="GO:0008270">
    <property type="term" value="F:zinc ion binding"/>
    <property type="evidence" value="ECO:0007669"/>
    <property type="project" value="UniProtKB-UniRule"/>
</dbReference>
<feature type="binding site" evidence="4">
    <location>
        <position position="45"/>
    </location>
    <ligand>
        <name>Zn(2+)</name>
        <dbReference type="ChEBI" id="CHEBI:29105"/>
    </ligand>
</feature>
<dbReference type="Pfam" id="PF07776">
    <property type="entry name" value="zf-AD"/>
    <property type="match status" value="1"/>
</dbReference>